<proteinExistence type="predicted"/>
<reference evidence="2" key="1">
    <citation type="submission" date="2015-07" db="EMBL/GenBank/DDBJ databases">
        <authorList>
            <person name="Rodrigo-Torres Lidia"/>
            <person name="Arahal R.David."/>
        </authorList>
    </citation>
    <scope>NUCLEOTIDE SEQUENCE [LARGE SCALE GENOMIC DNA]</scope>
    <source>
        <strain evidence="2">CECT 4801</strain>
    </source>
</reference>
<dbReference type="Proteomes" id="UP000048926">
    <property type="component" value="Unassembled WGS sequence"/>
</dbReference>
<organism evidence="1 2">
    <name type="scientific">Roseibium aggregatum</name>
    <dbReference type="NCBI Taxonomy" id="187304"/>
    <lineage>
        <taxon>Bacteria</taxon>
        <taxon>Pseudomonadati</taxon>
        <taxon>Pseudomonadota</taxon>
        <taxon>Alphaproteobacteria</taxon>
        <taxon>Hyphomicrobiales</taxon>
        <taxon>Stappiaceae</taxon>
        <taxon>Roseibium</taxon>
    </lineage>
</organism>
<evidence type="ECO:0000313" key="2">
    <source>
        <dbReference type="Proteomes" id="UP000048926"/>
    </source>
</evidence>
<evidence type="ECO:0000313" key="1">
    <source>
        <dbReference type="EMBL" id="CTQ42699.1"/>
    </source>
</evidence>
<dbReference type="RefSeq" id="WP_145903462.1">
    <property type="nucleotide sequence ID" value="NZ_CXST01000001.1"/>
</dbReference>
<dbReference type="OrthoDB" id="8093873at2"/>
<protein>
    <submittedName>
        <fullName evidence="1">Uncharacterized protein</fullName>
    </submittedName>
</protein>
<dbReference type="AlphaFoldDB" id="A0A0M6Y1J7"/>
<gene>
    <name evidence="1" type="ORF">LAL4801_01135</name>
</gene>
<name>A0A0M6Y1J7_9HYPH</name>
<accession>A0A0M6Y1J7</accession>
<keyword evidence="2" id="KW-1185">Reference proteome</keyword>
<sequence length="228" mass="25093">MANEITTRDNLPAVSDNGLLTGTLDRASEIRHVMATDRDRYRREGLDQELAGLIQAETYGDSAPLTPLPATQSQALFKSTAEGAELAAAWRGAPGGFEGQLALAQKAASQILAGVGDQTAQKAFTERFSRSLTERARYHVYNELRNGAAANVQPVSSGDVQIFRNTQAGAELVEEWGVHAPFRVARVWERFDRLKRALADDDDFDSFVDWYAALKPEMVKTICRYLSA</sequence>
<dbReference type="EMBL" id="CXST01000001">
    <property type="protein sequence ID" value="CTQ42699.1"/>
    <property type="molecule type" value="Genomic_DNA"/>
</dbReference>